<feature type="non-terminal residue" evidence="1">
    <location>
        <position position="1"/>
    </location>
</feature>
<protein>
    <submittedName>
        <fullName evidence="1">10785_t:CDS:1</fullName>
    </submittedName>
</protein>
<sequence length="66" mass="7532">TNDIEEYNANCWLMSPPCQPYTRGGKGLDDQDQRAKGLLHLIHVLSELSIPPEYIFLENVLNFEAI</sequence>
<name>A0ACA9M875_9GLOM</name>
<comment type="caution">
    <text evidence="1">The sequence shown here is derived from an EMBL/GenBank/DDBJ whole genome shotgun (WGS) entry which is preliminary data.</text>
</comment>
<evidence type="ECO:0000313" key="2">
    <source>
        <dbReference type="Proteomes" id="UP000789525"/>
    </source>
</evidence>
<accession>A0ACA9M875</accession>
<reference evidence="1" key="1">
    <citation type="submission" date="2021-06" db="EMBL/GenBank/DDBJ databases">
        <authorList>
            <person name="Kallberg Y."/>
            <person name="Tangrot J."/>
            <person name="Rosling A."/>
        </authorList>
    </citation>
    <scope>NUCLEOTIDE SEQUENCE</scope>
    <source>
        <strain evidence="1">CL356</strain>
    </source>
</reference>
<dbReference type="EMBL" id="CAJVPT010011038">
    <property type="protein sequence ID" value="CAG8575867.1"/>
    <property type="molecule type" value="Genomic_DNA"/>
</dbReference>
<keyword evidence="2" id="KW-1185">Reference proteome</keyword>
<evidence type="ECO:0000313" key="1">
    <source>
        <dbReference type="EMBL" id="CAG8575867.1"/>
    </source>
</evidence>
<dbReference type="Proteomes" id="UP000789525">
    <property type="component" value="Unassembled WGS sequence"/>
</dbReference>
<gene>
    <name evidence="1" type="ORF">ACOLOM_LOCUS5780</name>
</gene>
<organism evidence="1 2">
    <name type="scientific">Acaulospora colombiana</name>
    <dbReference type="NCBI Taxonomy" id="27376"/>
    <lineage>
        <taxon>Eukaryota</taxon>
        <taxon>Fungi</taxon>
        <taxon>Fungi incertae sedis</taxon>
        <taxon>Mucoromycota</taxon>
        <taxon>Glomeromycotina</taxon>
        <taxon>Glomeromycetes</taxon>
        <taxon>Diversisporales</taxon>
        <taxon>Acaulosporaceae</taxon>
        <taxon>Acaulospora</taxon>
    </lineage>
</organism>
<proteinExistence type="predicted"/>